<feature type="compositionally biased region" description="Low complexity" evidence="20">
    <location>
        <begin position="800"/>
        <end position="812"/>
    </location>
</feature>
<keyword evidence="4 18" id="KW-0808">Transferase</keyword>
<evidence type="ECO:0000256" key="12">
    <source>
        <dbReference type="ARBA" id="ARBA00023136"/>
    </source>
</evidence>
<organism evidence="26 27">
    <name type="scientific">Rhodamnia argentea</name>
    <dbReference type="NCBI Taxonomy" id="178133"/>
    <lineage>
        <taxon>Eukaryota</taxon>
        <taxon>Viridiplantae</taxon>
        <taxon>Streptophyta</taxon>
        <taxon>Embryophyta</taxon>
        <taxon>Tracheophyta</taxon>
        <taxon>Spermatophyta</taxon>
        <taxon>Magnoliopsida</taxon>
        <taxon>eudicotyledons</taxon>
        <taxon>Gunneridae</taxon>
        <taxon>Pentapetalae</taxon>
        <taxon>rosids</taxon>
        <taxon>malvids</taxon>
        <taxon>Myrtales</taxon>
        <taxon>Myrtaceae</taxon>
        <taxon>Myrtoideae</taxon>
        <taxon>Myrteae</taxon>
        <taxon>Australasian group</taxon>
        <taxon>Rhodamnia</taxon>
    </lineage>
</organism>
<keyword evidence="13" id="KW-1015">Disulfide bond</keyword>
<dbReference type="InterPro" id="IPR001480">
    <property type="entry name" value="Bulb-type_lectin_dom"/>
</dbReference>
<feature type="domain" description="Apple" evidence="25">
    <location>
        <begin position="346"/>
        <end position="430"/>
    </location>
</feature>
<keyword evidence="5 21" id="KW-0812">Transmembrane</keyword>
<evidence type="ECO:0000256" key="7">
    <source>
        <dbReference type="ARBA" id="ARBA00022737"/>
    </source>
</evidence>
<evidence type="ECO:0000256" key="22">
    <source>
        <dbReference type="SAM" id="SignalP"/>
    </source>
</evidence>
<evidence type="ECO:0000256" key="19">
    <source>
        <dbReference type="PROSITE-ProRule" id="PRU10141"/>
    </source>
</evidence>
<dbReference type="SMART" id="SM00108">
    <property type="entry name" value="B_lectin"/>
    <property type="match status" value="1"/>
</dbReference>
<evidence type="ECO:0000256" key="5">
    <source>
        <dbReference type="ARBA" id="ARBA00022692"/>
    </source>
</evidence>
<feature type="domain" description="Bulb-type lectin" evidence="24">
    <location>
        <begin position="27"/>
        <end position="148"/>
    </location>
</feature>
<dbReference type="EC" id="2.7.11.1" evidence="18"/>
<evidence type="ECO:0000256" key="3">
    <source>
        <dbReference type="ARBA" id="ARBA00022527"/>
    </source>
</evidence>
<dbReference type="Pfam" id="PF01453">
    <property type="entry name" value="B_lectin"/>
    <property type="match status" value="1"/>
</dbReference>
<keyword evidence="12 21" id="KW-0472">Membrane</keyword>
<dbReference type="PROSITE" id="PS50948">
    <property type="entry name" value="PAN"/>
    <property type="match status" value="1"/>
</dbReference>
<dbReference type="CDD" id="cd01098">
    <property type="entry name" value="PAN_AP_plant"/>
    <property type="match status" value="1"/>
</dbReference>
<feature type="domain" description="Protein kinase" evidence="23">
    <location>
        <begin position="513"/>
        <end position="789"/>
    </location>
</feature>
<feature type="binding site" evidence="19">
    <location>
        <position position="541"/>
    </location>
    <ligand>
        <name>ATP</name>
        <dbReference type="ChEBI" id="CHEBI:30616"/>
    </ligand>
</feature>
<dbReference type="Pfam" id="PF00954">
    <property type="entry name" value="S_locus_glycop"/>
    <property type="match status" value="1"/>
</dbReference>
<dbReference type="GeneID" id="115739793"/>
<feature type="chain" id="PRO_5034428696" description="Receptor-like serine/threonine-protein kinase" evidence="22">
    <location>
        <begin position="27"/>
        <end position="831"/>
    </location>
</feature>
<dbReference type="Gene3D" id="1.10.510.10">
    <property type="entry name" value="Transferase(Phosphotransferase) domain 1"/>
    <property type="match status" value="1"/>
</dbReference>
<evidence type="ECO:0000256" key="14">
    <source>
        <dbReference type="ARBA" id="ARBA00023170"/>
    </source>
</evidence>
<protein>
    <recommendedName>
        <fullName evidence="18">Receptor-like serine/threonine-protein kinase</fullName>
        <ecNumber evidence="18">2.7.11.1</ecNumber>
    </recommendedName>
</protein>
<dbReference type="GO" id="GO:0004674">
    <property type="term" value="F:protein serine/threonine kinase activity"/>
    <property type="evidence" value="ECO:0007669"/>
    <property type="project" value="UniProtKB-KW"/>
</dbReference>
<evidence type="ECO:0000256" key="9">
    <source>
        <dbReference type="ARBA" id="ARBA00022777"/>
    </source>
</evidence>
<proteinExistence type="inferred from homology"/>
<evidence type="ECO:0000256" key="10">
    <source>
        <dbReference type="ARBA" id="ARBA00022840"/>
    </source>
</evidence>
<comment type="catalytic activity">
    <reaction evidence="16 18">
        <text>L-threonyl-[protein] + ATP = O-phospho-L-threonyl-[protein] + ADP + H(+)</text>
        <dbReference type="Rhea" id="RHEA:46608"/>
        <dbReference type="Rhea" id="RHEA-COMP:11060"/>
        <dbReference type="Rhea" id="RHEA-COMP:11605"/>
        <dbReference type="ChEBI" id="CHEBI:15378"/>
        <dbReference type="ChEBI" id="CHEBI:30013"/>
        <dbReference type="ChEBI" id="CHEBI:30616"/>
        <dbReference type="ChEBI" id="CHEBI:61977"/>
        <dbReference type="ChEBI" id="CHEBI:456216"/>
        <dbReference type="EC" id="2.7.11.1"/>
    </reaction>
</comment>
<dbReference type="GO" id="GO:0005524">
    <property type="term" value="F:ATP binding"/>
    <property type="evidence" value="ECO:0007669"/>
    <property type="project" value="UniProtKB-UniRule"/>
</dbReference>
<dbReference type="CDD" id="cd00028">
    <property type="entry name" value="B_lectin"/>
    <property type="match status" value="1"/>
</dbReference>
<comment type="catalytic activity">
    <reaction evidence="17 18">
        <text>L-seryl-[protein] + ATP = O-phospho-L-seryl-[protein] + ADP + H(+)</text>
        <dbReference type="Rhea" id="RHEA:17989"/>
        <dbReference type="Rhea" id="RHEA-COMP:9863"/>
        <dbReference type="Rhea" id="RHEA-COMP:11604"/>
        <dbReference type="ChEBI" id="CHEBI:15378"/>
        <dbReference type="ChEBI" id="CHEBI:29999"/>
        <dbReference type="ChEBI" id="CHEBI:30616"/>
        <dbReference type="ChEBI" id="CHEBI:83421"/>
        <dbReference type="ChEBI" id="CHEBI:456216"/>
        <dbReference type="EC" id="2.7.11.1"/>
    </reaction>
</comment>
<evidence type="ECO:0000256" key="15">
    <source>
        <dbReference type="ARBA" id="ARBA00023180"/>
    </source>
</evidence>
<evidence type="ECO:0000256" key="6">
    <source>
        <dbReference type="ARBA" id="ARBA00022729"/>
    </source>
</evidence>
<accession>A0A8B8P4V7</accession>
<evidence type="ECO:0000259" key="23">
    <source>
        <dbReference type="PROSITE" id="PS50011"/>
    </source>
</evidence>
<keyword evidence="7" id="KW-0677">Repeat</keyword>
<evidence type="ECO:0000256" key="13">
    <source>
        <dbReference type="ARBA" id="ARBA00023157"/>
    </source>
</evidence>
<feature type="region of interest" description="Disordered" evidence="20">
    <location>
        <begin position="792"/>
        <end position="817"/>
    </location>
</feature>
<dbReference type="InterPro" id="IPR021820">
    <property type="entry name" value="S-locus_recpt_kinase_C"/>
</dbReference>
<sequence>MILLGKVRILFSLFILFRYAAEFCMGGDVITASEYIQDPGSIISSGGLYKLGFFSPNGTTNRYVGVWHNKIPKFNVFWVANRDKPVLDSSGVMTISNDGNLVIMNGKKEVVWSTNVSTSGANAKAQLLDTGNLVLLKQSSNTGTNGTVTVWEGFQNMCDTFMAKMKLITDENTNEKQVLTSWKSPSDPSVGSFSISLEPLNIPEVFLWNGTTLHWRSGPWNGKVFIGIPQMQSVYLDGFSLVDDKEGTAYLTYNFAEVSYLSFFYMRSNGELLQPFWDEKYNHWRIDWSTRESECDVYGKCGSFGFCDAKKSPICSCLRGFEPKKVEEWSRGNWSSGCVKRSLLQCERMKNGSTKAGKMDGFVKLETVKVPNYAIWSSALEDDCREQCLSNCSCAAYAFDAGVGCMYWSGDLTDVRQFTNGGTTLYVRLAHTELEGKRDLRAIIATAVVVATLIFSICAFFAWKKSKKRGGKDTEQFAEASSENMLGESFRKVNLQELVLYKLEELAAATSNFSDANKLGEGGFGAVYKGRLLNGKEIAVKRLSGASGQGLQEFINEMVVISKVQHRNLVRLLGCSAEQDEKLLVYEFMPNKGLDAFLFDPLKREQLDWRRRFNIIDGICRGLLYLHRDSRLRIIHRDLKTSNILLDQELNPRISDFGTARIFGGKEDQADTLRVVGTYGYMAPEYAMEGRFSEKSDVFSFGVLLLEIVSGRHNTTFNEEDQSLSLLGLAWKYWEEDNVLALVDPKISVGGFEVEIKRCITVGLLCAQELPKDRPTISTVISMVNNEIIGLPTPDKPAFTERQTTTDTSSSRQRQKKYSANHVTLTALEGR</sequence>
<dbReference type="AlphaFoldDB" id="A0A8B8P4V7"/>
<evidence type="ECO:0000313" key="26">
    <source>
        <dbReference type="Proteomes" id="UP000827889"/>
    </source>
</evidence>
<dbReference type="FunFam" id="2.90.10.10:FF:000001">
    <property type="entry name" value="G-type lectin S-receptor-like serine/threonine-protein kinase"/>
    <property type="match status" value="1"/>
</dbReference>
<keyword evidence="8 18" id="KW-0547">Nucleotide-binding</keyword>
<dbReference type="KEGG" id="rarg:115739793"/>
<dbReference type="PIRSF" id="PIRSF000641">
    <property type="entry name" value="SRK"/>
    <property type="match status" value="1"/>
</dbReference>
<evidence type="ECO:0000256" key="4">
    <source>
        <dbReference type="ARBA" id="ARBA00022679"/>
    </source>
</evidence>
<keyword evidence="26" id="KW-1185">Reference proteome</keyword>
<evidence type="ECO:0000256" key="2">
    <source>
        <dbReference type="ARBA" id="ARBA00022475"/>
    </source>
</evidence>
<dbReference type="SUPFAM" id="SSF56112">
    <property type="entry name" value="Protein kinase-like (PK-like)"/>
    <property type="match status" value="1"/>
</dbReference>
<evidence type="ECO:0000256" key="16">
    <source>
        <dbReference type="ARBA" id="ARBA00047899"/>
    </source>
</evidence>
<dbReference type="InterPro" id="IPR008271">
    <property type="entry name" value="Ser/Thr_kinase_AS"/>
</dbReference>
<dbReference type="InterPro" id="IPR000719">
    <property type="entry name" value="Prot_kinase_dom"/>
</dbReference>
<dbReference type="Pfam" id="PF07714">
    <property type="entry name" value="PK_Tyr_Ser-Thr"/>
    <property type="match status" value="1"/>
</dbReference>
<keyword evidence="10 18" id="KW-0067">ATP-binding</keyword>
<dbReference type="PANTHER" id="PTHR27002">
    <property type="entry name" value="RECEPTOR-LIKE SERINE/THREONINE-PROTEIN KINASE SD1-8"/>
    <property type="match status" value="1"/>
</dbReference>
<dbReference type="SMART" id="SM00220">
    <property type="entry name" value="S_TKc"/>
    <property type="match status" value="1"/>
</dbReference>
<evidence type="ECO:0000256" key="1">
    <source>
        <dbReference type="ARBA" id="ARBA00004251"/>
    </source>
</evidence>
<name>A0A8B8P4V7_9MYRT</name>
<dbReference type="InterPro" id="IPR036426">
    <property type="entry name" value="Bulb-type_lectin_dom_sf"/>
</dbReference>
<evidence type="ECO:0000256" key="20">
    <source>
        <dbReference type="SAM" id="MobiDB-lite"/>
    </source>
</evidence>
<dbReference type="PROSITE" id="PS00108">
    <property type="entry name" value="PROTEIN_KINASE_ST"/>
    <property type="match status" value="1"/>
</dbReference>
<dbReference type="GO" id="GO:0005886">
    <property type="term" value="C:plasma membrane"/>
    <property type="evidence" value="ECO:0007669"/>
    <property type="project" value="UniProtKB-SubCell"/>
</dbReference>
<keyword evidence="6 22" id="KW-0732">Signal</keyword>
<feature type="signal peptide" evidence="22">
    <location>
        <begin position="1"/>
        <end position="26"/>
    </location>
</feature>
<evidence type="ECO:0000256" key="21">
    <source>
        <dbReference type="SAM" id="Phobius"/>
    </source>
</evidence>
<gene>
    <name evidence="27" type="primary">LOC115739793</name>
</gene>
<dbReference type="PANTHER" id="PTHR27002:SF1082">
    <property type="entry name" value="OS06G0693000 PROTEIN"/>
    <property type="match status" value="1"/>
</dbReference>
<dbReference type="InterPro" id="IPR024171">
    <property type="entry name" value="SRK-like_kinase"/>
</dbReference>
<evidence type="ECO:0000259" key="25">
    <source>
        <dbReference type="PROSITE" id="PS50948"/>
    </source>
</evidence>
<dbReference type="FunFam" id="3.30.200.20:FF:000142">
    <property type="entry name" value="Cysteine-rich receptor-like protein kinase 10"/>
    <property type="match status" value="1"/>
</dbReference>
<reference evidence="27" key="1">
    <citation type="submission" date="2025-08" db="UniProtKB">
        <authorList>
            <consortium name="RefSeq"/>
        </authorList>
    </citation>
    <scope>IDENTIFICATION</scope>
    <source>
        <tissue evidence="27">Leaf</tissue>
    </source>
</reference>
<evidence type="ECO:0000256" key="17">
    <source>
        <dbReference type="ARBA" id="ARBA00048679"/>
    </source>
</evidence>
<dbReference type="InterPro" id="IPR000858">
    <property type="entry name" value="S_locus_glycoprot_dom"/>
</dbReference>
<evidence type="ECO:0000256" key="18">
    <source>
        <dbReference type="PIRNR" id="PIRNR000641"/>
    </source>
</evidence>
<keyword evidence="2" id="KW-1003">Cell membrane</keyword>
<dbReference type="CDD" id="cd14066">
    <property type="entry name" value="STKc_IRAK"/>
    <property type="match status" value="1"/>
</dbReference>
<dbReference type="FunFam" id="1.10.510.10:FF:000060">
    <property type="entry name" value="G-type lectin S-receptor-like serine/threonine-protein kinase"/>
    <property type="match status" value="1"/>
</dbReference>
<dbReference type="Gene3D" id="2.90.10.10">
    <property type="entry name" value="Bulb-type lectin domain"/>
    <property type="match status" value="1"/>
</dbReference>
<keyword evidence="9 18" id="KW-0418">Kinase</keyword>
<keyword evidence="15" id="KW-0325">Glycoprotein</keyword>
<keyword evidence="14" id="KW-0675">Receptor</keyword>
<evidence type="ECO:0000259" key="24">
    <source>
        <dbReference type="PROSITE" id="PS50927"/>
    </source>
</evidence>
<dbReference type="OrthoDB" id="1934880at2759"/>
<dbReference type="RefSeq" id="XP_030528913.1">
    <property type="nucleotide sequence ID" value="XM_030673053.2"/>
</dbReference>
<dbReference type="PROSITE" id="PS50011">
    <property type="entry name" value="PROTEIN_KINASE_DOM"/>
    <property type="match status" value="1"/>
</dbReference>
<evidence type="ECO:0000256" key="8">
    <source>
        <dbReference type="ARBA" id="ARBA00022741"/>
    </source>
</evidence>
<dbReference type="InterPro" id="IPR017441">
    <property type="entry name" value="Protein_kinase_ATP_BS"/>
</dbReference>
<keyword evidence="3 18" id="KW-0723">Serine/threonine-protein kinase</keyword>
<dbReference type="Pfam" id="PF08276">
    <property type="entry name" value="PAN_2"/>
    <property type="match status" value="1"/>
</dbReference>
<dbReference type="PROSITE" id="PS50927">
    <property type="entry name" value="BULB_LECTIN"/>
    <property type="match status" value="1"/>
</dbReference>
<evidence type="ECO:0000313" key="27">
    <source>
        <dbReference type="RefSeq" id="XP_030528913.1"/>
    </source>
</evidence>
<dbReference type="SUPFAM" id="SSF51110">
    <property type="entry name" value="alpha-D-mannose-specific plant lectins"/>
    <property type="match status" value="1"/>
</dbReference>
<keyword evidence="11 21" id="KW-1133">Transmembrane helix</keyword>
<feature type="transmembrane region" description="Helical" evidence="21">
    <location>
        <begin position="442"/>
        <end position="463"/>
    </location>
</feature>
<dbReference type="GO" id="GO:0048544">
    <property type="term" value="P:recognition of pollen"/>
    <property type="evidence" value="ECO:0007669"/>
    <property type="project" value="InterPro"/>
</dbReference>
<dbReference type="SMART" id="SM00473">
    <property type="entry name" value="PAN_AP"/>
    <property type="match status" value="1"/>
</dbReference>
<evidence type="ECO:0000256" key="11">
    <source>
        <dbReference type="ARBA" id="ARBA00022989"/>
    </source>
</evidence>
<dbReference type="Pfam" id="PF11883">
    <property type="entry name" value="DUF3403"/>
    <property type="match status" value="1"/>
</dbReference>
<dbReference type="PROSITE" id="PS00107">
    <property type="entry name" value="PROTEIN_KINASE_ATP"/>
    <property type="match status" value="1"/>
</dbReference>
<dbReference type="InterPro" id="IPR003609">
    <property type="entry name" value="Pan_app"/>
</dbReference>
<comment type="similarity">
    <text evidence="18">Belongs to the protein kinase superfamily. Ser/Thr protein kinase family.</text>
</comment>
<dbReference type="InterPro" id="IPR001245">
    <property type="entry name" value="Ser-Thr/Tyr_kinase_cat_dom"/>
</dbReference>
<comment type="subcellular location">
    <subcellularLocation>
        <location evidence="1">Cell membrane</location>
        <topology evidence="1">Single-pass type I membrane protein</topology>
    </subcellularLocation>
</comment>
<dbReference type="InterPro" id="IPR011009">
    <property type="entry name" value="Kinase-like_dom_sf"/>
</dbReference>
<dbReference type="Proteomes" id="UP000827889">
    <property type="component" value="Chromosome 9"/>
</dbReference>
<dbReference type="Gene3D" id="3.30.200.20">
    <property type="entry name" value="Phosphorylase Kinase, domain 1"/>
    <property type="match status" value="1"/>
</dbReference>